<dbReference type="PANTHER" id="PTHR33447">
    <property type="entry name" value="GLUTATHIONE GAMMA-GLUTAMYLCYSTEINYLTRANSFERASE"/>
    <property type="match status" value="1"/>
</dbReference>
<dbReference type="PROSITE" id="PS51443">
    <property type="entry name" value="PCS"/>
    <property type="match status" value="1"/>
</dbReference>
<dbReference type="Proteomes" id="UP000006180">
    <property type="component" value="Chromosome"/>
</dbReference>
<evidence type="ECO:0000256" key="4">
    <source>
        <dbReference type="ARBA" id="ARBA00022723"/>
    </source>
</evidence>
<dbReference type="PATRIC" id="fig|1185652.3.peg.4347"/>
<evidence type="ECO:0000256" key="1">
    <source>
        <dbReference type="ARBA" id="ARBA00012468"/>
    </source>
</evidence>
<dbReference type="Gene3D" id="3.90.70.30">
    <property type="entry name" value="Phytochelatin synthase, N-terminal domain"/>
    <property type="match status" value="1"/>
</dbReference>
<name>I3XA20_SINF2</name>
<dbReference type="SUPFAM" id="SSF54001">
    <property type="entry name" value="Cysteine proteinases"/>
    <property type="match status" value="1"/>
</dbReference>
<evidence type="ECO:0000313" key="7">
    <source>
        <dbReference type="Proteomes" id="UP000006180"/>
    </source>
</evidence>
<keyword evidence="3" id="KW-0808">Transferase</keyword>
<dbReference type="KEGG" id="sfd:USDA257_c41860"/>
<dbReference type="InterPro" id="IPR038156">
    <property type="entry name" value="PCS_N_sf"/>
</dbReference>
<organism evidence="6 7">
    <name type="scientific">Sinorhizobium fredii (strain USDA 257)</name>
    <dbReference type="NCBI Taxonomy" id="1185652"/>
    <lineage>
        <taxon>Bacteria</taxon>
        <taxon>Pseudomonadati</taxon>
        <taxon>Pseudomonadota</taxon>
        <taxon>Alphaproteobacteria</taxon>
        <taxon>Hyphomicrobiales</taxon>
        <taxon>Rhizobiaceae</taxon>
        <taxon>Sinorhizobium/Ensifer group</taxon>
        <taxon>Sinorhizobium</taxon>
    </lineage>
</organism>
<feature type="domain" description="Peptidase C83" evidence="5">
    <location>
        <begin position="3"/>
        <end position="236"/>
    </location>
</feature>
<keyword evidence="2" id="KW-0104">Cadmium</keyword>
<gene>
    <name evidence="6" type="ORF">USDA257_c41860</name>
</gene>
<evidence type="ECO:0000259" key="5">
    <source>
        <dbReference type="PROSITE" id="PS51443"/>
    </source>
</evidence>
<dbReference type="STRING" id="1185652.USDA257_c41860"/>
<dbReference type="GO" id="GO:0046938">
    <property type="term" value="P:phytochelatin biosynthetic process"/>
    <property type="evidence" value="ECO:0007669"/>
    <property type="project" value="InterPro"/>
</dbReference>
<dbReference type="InterPro" id="IPR038765">
    <property type="entry name" value="Papain-like_cys_pep_sf"/>
</dbReference>
<dbReference type="eggNOG" id="COG3271">
    <property type="taxonomic scope" value="Bacteria"/>
</dbReference>
<proteinExistence type="predicted"/>
<reference evidence="6 7" key="1">
    <citation type="journal article" date="2012" name="J. Bacteriol.">
        <title>Complete genome sequence of the broad-host-range strain Sinorhizobium fredii USDA257.</title>
        <authorList>
            <person name="Schuldes J."/>
            <person name="Rodriguez Orbegoso M."/>
            <person name="Schmeisser C."/>
            <person name="Krishnan H.B."/>
            <person name="Daniel R."/>
            <person name="Streit W.R."/>
        </authorList>
    </citation>
    <scope>NUCLEOTIDE SEQUENCE [LARGE SCALE GENOMIC DNA]</scope>
    <source>
        <strain evidence="6 7">USDA 257</strain>
    </source>
</reference>
<evidence type="ECO:0000256" key="3">
    <source>
        <dbReference type="ARBA" id="ARBA00022679"/>
    </source>
</evidence>
<dbReference type="InterPro" id="IPR007719">
    <property type="entry name" value="PCS_N"/>
</dbReference>
<dbReference type="EC" id="2.3.2.15" evidence="1"/>
<protein>
    <recommendedName>
        <fullName evidence="1">glutathione gamma-glutamylcysteinyltransferase</fullName>
        <ecNumber evidence="1">2.3.2.15</ecNumber>
    </recommendedName>
</protein>
<dbReference type="HOGENOM" id="CLU_1265828_0_0_5"/>
<dbReference type="GO" id="GO:0046872">
    <property type="term" value="F:metal ion binding"/>
    <property type="evidence" value="ECO:0007669"/>
    <property type="project" value="UniProtKB-KW"/>
</dbReference>
<dbReference type="GO" id="GO:0098849">
    <property type="term" value="P:cellular detoxification of cadmium ion"/>
    <property type="evidence" value="ECO:0007669"/>
    <property type="project" value="TreeGrafter"/>
</dbReference>
<dbReference type="GO" id="GO:0010273">
    <property type="term" value="P:detoxification of copper ion"/>
    <property type="evidence" value="ECO:0007669"/>
    <property type="project" value="TreeGrafter"/>
</dbReference>
<dbReference type="GO" id="GO:0016756">
    <property type="term" value="F:glutathione gamma-glutamylcysteinyltransferase activity"/>
    <property type="evidence" value="ECO:0007669"/>
    <property type="project" value="UniProtKB-EC"/>
</dbReference>
<evidence type="ECO:0000256" key="2">
    <source>
        <dbReference type="ARBA" id="ARBA00022539"/>
    </source>
</evidence>
<dbReference type="PANTHER" id="PTHR33447:SF2">
    <property type="entry name" value="GLUTATHIONE GAMMA-GLUTAMYLCYSTEINYLTRANSFERASE"/>
    <property type="match status" value="1"/>
</dbReference>
<dbReference type="EMBL" id="CP003563">
    <property type="protein sequence ID" value="AFL52726.1"/>
    <property type="molecule type" value="Genomic_DNA"/>
</dbReference>
<dbReference type="InterPro" id="IPR040409">
    <property type="entry name" value="PCS-like"/>
</dbReference>
<evidence type="ECO:0000313" key="6">
    <source>
        <dbReference type="EMBL" id="AFL52726.1"/>
    </source>
</evidence>
<keyword evidence="4" id="KW-0479">Metal-binding</keyword>
<sequence>MGAVSALRYARATTSEIRAMRRGLLVGAVIGLAAILSGAYALRPAEVSPAAIRASVDQSPELLNRAWSLPVALSYERSLTWQANGSFCGPASVANLFRSIGEEETSEAEVLAGTGWCRLGFCWMGLTLDELAEVARAHTDRRVTVLRDLTPDEFRRHLRASNDPRKRYIVNFSREAIFGAGVGHHSPLGGYLEAEDLVFVLDVNERFKPWLVPREKLYSAVDTLDGEHKRGLLLIE</sequence>
<dbReference type="Pfam" id="PF05023">
    <property type="entry name" value="Phytochelatin"/>
    <property type="match status" value="1"/>
</dbReference>
<dbReference type="AlphaFoldDB" id="I3XA20"/>
<accession>I3XA20</accession>